<dbReference type="NCBIfam" id="TIGR02262">
    <property type="entry name" value="benz_CoA_lig"/>
    <property type="match status" value="1"/>
</dbReference>
<dbReference type="Proteomes" id="UP001166784">
    <property type="component" value="Unassembled WGS sequence"/>
</dbReference>
<dbReference type="PANTHER" id="PTHR43352:SF1">
    <property type="entry name" value="ANTHRANILATE--COA LIGASE"/>
    <property type="match status" value="1"/>
</dbReference>
<reference evidence="4" key="1">
    <citation type="submission" date="2022-03" db="EMBL/GenBank/DDBJ databases">
        <authorList>
            <person name="Santos J.D.N."/>
            <person name="Kallscheuer N."/>
            <person name="Jogler C."/>
            <person name="Lage O.M."/>
        </authorList>
    </citation>
    <scope>NUCLEOTIDE SEQUENCE</scope>
    <source>
        <strain evidence="4">M600PL45_2</strain>
    </source>
</reference>
<reference evidence="4" key="2">
    <citation type="journal article" date="2023" name="Int. J. Syst. Evol. Microbiol.">
        <title>Streptomyces marispadix sp. nov., isolated from marine beach sediment of the Northern Coast of Portugal.</title>
        <authorList>
            <person name="dos Santos J.D.N."/>
            <person name="Vitorino I.R."/>
            <person name="Kallscheuer N."/>
            <person name="Srivastava A."/>
            <person name="Krautwurst S."/>
            <person name="Marz M."/>
            <person name="Jogler C."/>
            <person name="Lobo Da Cunha A."/>
            <person name="Catita J."/>
            <person name="Goncalves H."/>
            <person name="Gonzalez I."/>
            <person name="Reyes F."/>
            <person name="Lage O.M."/>
        </authorList>
    </citation>
    <scope>NUCLEOTIDE SEQUENCE</scope>
    <source>
        <strain evidence="4">M600PL45_2</strain>
    </source>
</reference>
<evidence type="ECO:0000259" key="2">
    <source>
        <dbReference type="Pfam" id="PF00501"/>
    </source>
</evidence>
<dbReference type="InterPro" id="IPR000873">
    <property type="entry name" value="AMP-dep_synth/lig_dom"/>
</dbReference>
<dbReference type="InterPro" id="IPR042099">
    <property type="entry name" value="ANL_N_sf"/>
</dbReference>
<evidence type="ECO:0000259" key="3">
    <source>
        <dbReference type="Pfam" id="PF13193"/>
    </source>
</evidence>
<evidence type="ECO:0000256" key="1">
    <source>
        <dbReference type="ARBA" id="ARBA00022598"/>
    </source>
</evidence>
<organism evidence="4 5">
    <name type="scientific">Streptomyces marispadix</name>
    <dbReference type="NCBI Taxonomy" id="2922868"/>
    <lineage>
        <taxon>Bacteria</taxon>
        <taxon>Bacillati</taxon>
        <taxon>Actinomycetota</taxon>
        <taxon>Actinomycetes</taxon>
        <taxon>Kitasatosporales</taxon>
        <taxon>Streptomycetaceae</taxon>
        <taxon>Streptomyces</taxon>
    </lineage>
</organism>
<gene>
    <name evidence="4" type="ORF">MMA15_25015</name>
</gene>
<name>A0ABS9T535_9ACTN</name>
<dbReference type="Gene3D" id="3.30.300.30">
    <property type="match status" value="1"/>
</dbReference>
<comment type="caution">
    <text evidence="4">The sequence shown here is derived from an EMBL/GenBank/DDBJ whole genome shotgun (WGS) entry which is preliminary data.</text>
</comment>
<keyword evidence="5" id="KW-1185">Reference proteome</keyword>
<dbReference type="PANTHER" id="PTHR43352">
    <property type="entry name" value="ACETYL-COA SYNTHETASE"/>
    <property type="match status" value="1"/>
</dbReference>
<dbReference type="InterPro" id="IPR045851">
    <property type="entry name" value="AMP-bd_C_sf"/>
</dbReference>
<keyword evidence="1 4" id="KW-0436">Ligase</keyword>
<dbReference type="GO" id="GO:0016874">
    <property type="term" value="F:ligase activity"/>
    <property type="evidence" value="ECO:0007669"/>
    <property type="project" value="UniProtKB-KW"/>
</dbReference>
<dbReference type="Pfam" id="PF13193">
    <property type="entry name" value="AMP-binding_C"/>
    <property type="match status" value="1"/>
</dbReference>
<evidence type="ECO:0000313" key="5">
    <source>
        <dbReference type="Proteomes" id="UP001166784"/>
    </source>
</evidence>
<dbReference type="Gene3D" id="3.40.50.12780">
    <property type="entry name" value="N-terminal domain of ligase-like"/>
    <property type="match status" value="1"/>
</dbReference>
<dbReference type="Pfam" id="PF00501">
    <property type="entry name" value="AMP-binding"/>
    <property type="match status" value="1"/>
</dbReference>
<accession>A0ABS9T535</accession>
<dbReference type="InterPro" id="IPR011957">
    <property type="entry name" value="Benz_CoA_lig"/>
</dbReference>
<feature type="domain" description="AMP-binding enzyme C-terminal" evidence="3">
    <location>
        <begin position="455"/>
        <end position="530"/>
    </location>
</feature>
<sequence>MTAHSATPPITAVTPVVSDMFNASDYLLQAAVQPETAGRIAVTGPAGELTYAGLAELAGHIAAGLQAWGVRAEERVMLLMADGPGAAAAILAAMRLGAVPVPVSTMLTGPELAELLGDSRARVLLVSEEFAGAAQQAVTRVPGIRYVAVTGEAGAAGEAGGLAVPAGVRLRPFDELVEEGRRRGGELQDPYITCEDSAALWLYTSGTTGKPKGAMHRHANIRHVVESYARQVLGITSADRCLSVAKLFFAYGIGNSLFFPLAAGAETVLDPQRPTPHSVAERLTEYRPTLFFAVPTFYAALLRSDVPRDAFESVRLAVSAGEVLPADLCRRFAERFGVEILDGIGSTEALHIFLSNRPGRSRPGTTGTPVDGYELRVVDGAGRDVPPGEPGSLLVKGESLATGYWCRTDVTRRVFQGEWLHTGDTYVVDDDGYYTCLGRTGEMLKAGGIWVAPSEVEARLLEHPAVTQAAVVGLPDEDGIDKPVACTVLAEGAKAGPEELIEFCRDGLAAFKRPREVLVVDELPTTASGKLRRHAVRELAAERLGHTRG</sequence>
<protein>
    <submittedName>
        <fullName evidence="4">Benzoate-CoA ligase family protein</fullName>
    </submittedName>
</protein>
<dbReference type="EMBL" id="JAKWJU010000002">
    <property type="protein sequence ID" value="MCH6163538.1"/>
    <property type="molecule type" value="Genomic_DNA"/>
</dbReference>
<proteinExistence type="predicted"/>
<evidence type="ECO:0000313" key="4">
    <source>
        <dbReference type="EMBL" id="MCH6163538.1"/>
    </source>
</evidence>
<dbReference type="SUPFAM" id="SSF56801">
    <property type="entry name" value="Acetyl-CoA synthetase-like"/>
    <property type="match status" value="1"/>
</dbReference>
<dbReference type="InterPro" id="IPR025110">
    <property type="entry name" value="AMP-bd_C"/>
</dbReference>
<dbReference type="RefSeq" id="WP_241062425.1">
    <property type="nucleotide sequence ID" value="NZ_JAKWJU010000002.1"/>
</dbReference>
<feature type="domain" description="AMP-dependent synthetase/ligase" evidence="2">
    <location>
        <begin position="35"/>
        <end position="405"/>
    </location>
</feature>